<dbReference type="InterPro" id="IPR006657">
    <property type="entry name" value="MoPterin_dinucl-bd_dom"/>
</dbReference>
<dbReference type="InterPro" id="IPR050612">
    <property type="entry name" value="Prok_Mopterin_Oxidored"/>
</dbReference>
<dbReference type="Pfam" id="PF00384">
    <property type="entry name" value="Molybdopterin"/>
    <property type="match status" value="1"/>
</dbReference>
<evidence type="ECO:0000256" key="1">
    <source>
        <dbReference type="ARBA" id="ARBA00010312"/>
    </source>
</evidence>
<dbReference type="GO" id="GO:0043546">
    <property type="term" value="F:molybdopterin cofactor binding"/>
    <property type="evidence" value="ECO:0007669"/>
    <property type="project" value="InterPro"/>
</dbReference>
<organism evidence="6">
    <name type="scientific">freshwater metagenome</name>
    <dbReference type="NCBI Taxonomy" id="449393"/>
    <lineage>
        <taxon>unclassified sequences</taxon>
        <taxon>metagenomes</taxon>
        <taxon>ecological metagenomes</taxon>
    </lineage>
</organism>
<dbReference type="SMART" id="SM00926">
    <property type="entry name" value="Molybdop_Fe4S4"/>
    <property type="match status" value="1"/>
</dbReference>
<dbReference type="Gene3D" id="3.40.50.740">
    <property type="match status" value="1"/>
</dbReference>
<evidence type="ECO:0000256" key="2">
    <source>
        <dbReference type="ARBA" id="ARBA00022723"/>
    </source>
</evidence>
<evidence type="ECO:0000313" key="6">
    <source>
        <dbReference type="EMBL" id="CAB4593111.1"/>
    </source>
</evidence>
<evidence type="ECO:0000259" key="5">
    <source>
        <dbReference type="PROSITE" id="PS51669"/>
    </source>
</evidence>
<dbReference type="InterPro" id="IPR006963">
    <property type="entry name" value="Mopterin_OxRdtase_4Fe-4S_dom"/>
</dbReference>
<keyword evidence="4" id="KW-0411">Iron-sulfur</keyword>
<gene>
    <name evidence="6" type="ORF">UFOPK1827_00071</name>
</gene>
<name>A0A6J6FWE7_9ZZZZ</name>
<dbReference type="Gene3D" id="2.20.25.90">
    <property type="entry name" value="ADC-like domains"/>
    <property type="match status" value="1"/>
</dbReference>
<reference evidence="6" key="1">
    <citation type="submission" date="2020-05" db="EMBL/GenBank/DDBJ databases">
        <authorList>
            <person name="Chiriac C."/>
            <person name="Salcher M."/>
            <person name="Ghai R."/>
            <person name="Kavagutti S V."/>
        </authorList>
    </citation>
    <scope>NUCLEOTIDE SEQUENCE</scope>
</reference>
<dbReference type="SUPFAM" id="SSF50692">
    <property type="entry name" value="ADC-like"/>
    <property type="match status" value="1"/>
</dbReference>
<protein>
    <submittedName>
        <fullName evidence="6">Unannotated protein</fullName>
    </submittedName>
</protein>
<feature type="domain" description="4Fe-4S Mo/W bis-MGD-type" evidence="5">
    <location>
        <begin position="26"/>
        <end position="83"/>
    </location>
</feature>
<dbReference type="Gene3D" id="3.40.228.10">
    <property type="entry name" value="Dimethylsulfoxide Reductase, domain 2"/>
    <property type="match status" value="1"/>
</dbReference>
<evidence type="ECO:0000256" key="4">
    <source>
        <dbReference type="ARBA" id="ARBA00023014"/>
    </source>
</evidence>
<dbReference type="InterPro" id="IPR009010">
    <property type="entry name" value="Asp_de-COase-like_dom_sf"/>
</dbReference>
<dbReference type="GO" id="GO:0046872">
    <property type="term" value="F:metal ion binding"/>
    <property type="evidence" value="ECO:0007669"/>
    <property type="project" value="UniProtKB-KW"/>
</dbReference>
<dbReference type="GO" id="GO:0051536">
    <property type="term" value="F:iron-sulfur cluster binding"/>
    <property type="evidence" value="ECO:0007669"/>
    <property type="project" value="UniProtKB-KW"/>
</dbReference>
<dbReference type="Gene3D" id="2.40.40.20">
    <property type="match status" value="1"/>
</dbReference>
<dbReference type="GO" id="GO:0016491">
    <property type="term" value="F:oxidoreductase activity"/>
    <property type="evidence" value="ECO:0007669"/>
    <property type="project" value="InterPro"/>
</dbReference>
<dbReference type="Pfam" id="PF04879">
    <property type="entry name" value="Molybdop_Fe4S4"/>
    <property type="match status" value="1"/>
</dbReference>
<dbReference type="SUPFAM" id="SSF53706">
    <property type="entry name" value="Formate dehydrogenase/DMSO reductase, domains 1-3"/>
    <property type="match status" value="1"/>
</dbReference>
<comment type="similarity">
    <text evidence="1">Belongs to the prokaryotic molybdopterin-containing oxidoreductase family.</text>
</comment>
<dbReference type="PROSITE" id="PS51669">
    <property type="entry name" value="4FE4S_MOW_BIS_MGD"/>
    <property type="match status" value="1"/>
</dbReference>
<keyword evidence="3" id="KW-0408">Iron</keyword>
<dbReference type="AlphaFoldDB" id="A0A6J6FWE7"/>
<accession>A0A6J6FWE7</accession>
<keyword evidence="2" id="KW-0479">Metal-binding</keyword>
<dbReference type="PANTHER" id="PTHR43742">
    <property type="entry name" value="TRIMETHYLAMINE-N-OXIDE REDUCTASE"/>
    <property type="match status" value="1"/>
</dbReference>
<dbReference type="Pfam" id="PF01568">
    <property type="entry name" value="Molydop_binding"/>
    <property type="match status" value="1"/>
</dbReference>
<evidence type="ECO:0000256" key="3">
    <source>
        <dbReference type="ARBA" id="ARBA00023004"/>
    </source>
</evidence>
<dbReference type="InterPro" id="IPR006656">
    <property type="entry name" value="Mopterin_OxRdtase"/>
</dbReference>
<dbReference type="EMBL" id="CAEZUO010000002">
    <property type="protein sequence ID" value="CAB4593111.1"/>
    <property type="molecule type" value="Genomic_DNA"/>
</dbReference>
<proteinExistence type="inferred from homology"/>
<sequence length="760" mass="83354">MEVPVATPTTRQKVIGRQHRTDPDGTRVFLRQCPLCECMCGLEVHLDDDDHVKVIRPDRDDVWSKGFICPKGTTLGRLHEDPDRIRVPMIREGETWREVSWDEAFAKCEELLHGVLNEHGIESMTAFIGNPAGHSFSLSRYGALLMGQANFPMIYSAGTVDQWPKNVSSVLMYGNMWKIPTVDIAHTDYWVIMGGNPQASGGSLLASPDQLAQIDGIKARGGQVIVIDPRRTITADHASEWLPIVPGTDAAFLLAMCNVIFSEGLFSLGNVEGLVEGVEQVREACADFTPERVADFCRIPADTIRRIARDLANAERGGLYGRIGLCNQEFGTLASWLVDVVNIIAGQFDKSGGMLFGKPAAKPITWVPDTKIMGEPEFGRWRSRVRGAPEILGQVPCSCLAEEIATPGKGQIKALINIAANPALSVPDSQNLEDALPLLDCLIAIDCYMNETTRFAHVLLPGPSPLESPHFDELMWAWSIGSASKWSDQLFDTGEDYVPEWEILARLGWLCAGKKDADFDFEALDDGWFTTMCQMYGRDPETTLPLYDHGGPERMIDLQLRMGPWGDRYGEDPDGLNLQKVKDAVHGVDLGPMVPNRVPEVIGTPSGKIQLAPEYILSDLPRLKKALDRDPDAYVLVSRRNIKSKNTWMHNIKVLVKAGNRCTLIVHPDDASELGLTEGASARVTSEAGSIEVPVEISDEMMRGVVSLPHGWGHDKAGTRLSVAREHAGVNSNLLAPGHFVDQLSGNQAVNGIPVEVVPA</sequence>